<name>A0ABQ9HIC8_9NEOP</name>
<sequence>MRACGRNHKFSGNLMSAINLLHYRTVNTKSAVFQKNYLKPYIALVMLPNFPVPSLCIVGATSRLSTVVNQHVPLTIESLGSLKTIPALIIKCLCKTLILGAEFLLAIKLVWILVDGLLAPMIMHQIPYCLQKFGKFQTI</sequence>
<evidence type="ECO:0000313" key="3">
    <source>
        <dbReference type="Proteomes" id="UP001159363"/>
    </source>
</evidence>
<keyword evidence="1" id="KW-1133">Transmembrane helix</keyword>
<evidence type="ECO:0000256" key="1">
    <source>
        <dbReference type="SAM" id="Phobius"/>
    </source>
</evidence>
<keyword evidence="3" id="KW-1185">Reference proteome</keyword>
<feature type="transmembrane region" description="Helical" evidence="1">
    <location>
        <begin position="92"/>
        <end position="114"/>
    </location>
</feature>
<protein>
    <submittedName>
        <fullName evidence="2">Uncharacterized protein</fullName>
    </submittedName>
</protein>
<comment type="caution">
    <text evidence="2">The sequence shown here is derived from an EMBL/GenBank/DDBJ whole genome shotgun (WGS) entry which is preliminary data.</text>
</comment>
<evidence type="ECO:0000313" key="2">
    <source>
        <dbReference type="EMBL" id="KAJ8883718.1"/>
    </source>
</evidence>
<accession>A0ABQ9HIC8</accession>
<organism evidence="2 3">
    <name type="scientific">Dryococelus australis</name>
    <dbReference type="NCBI Taxonomy" id="614101"/>
    <lineage>
        <taxon>Eukaryota</taxon>
        <taxon>Metazoa</taxon>
        <taxon>Ecdysozoa</taxon>
        <taxon>Arthropoda</taxon>
        <taxon>Hexapoda</taxon>
        <taxon>Insecta</taxon>
        <taxon>Pterygota</taxon>
        <taxon>Neoptera</taxon>
        <taxon>Polyneoptera</taxon>
        <taxon>Phasmatodea</taxon>
        <taxon>Verophasmatodea</taxon>
        <taxon>Anareolatae</taxon>
        <taxon>Phasmatidae</taxon>
        <taxon>Eurycanthinae</taxon>
        <taxon>Dryococelus</taxon>
    </lineage>
</organism>
<keyword evidence="1" id="KW-0472">Membrane</keyword>
<proteinExistence type="predicted"/>
<keyword evidence="1" id="KW-0812">Transmembrane</keyword>
<dbReference type="EMBL" id="JARBHB010000005">
    <property type="protein sequence ID" value="KAJ8883718.1"/>
    <property type="molecule type" value="Genomic_DNA"/>
</dbReference>
<dbReference type="Proteomes" id="UP001159363">
    <property type="component" value="Chromosome 4"/>
</dbReference>
<gene>
    <name evidence="2" type="ORF">PR048_015572</name>
</gene>
<reference evidence="2 3" key="1">
    <citation type="submission" date="2023-02" db="EMBL/GenBank/DDBJ databases">
        <title>LHISI_Scaffold_Assembly.</title>
        <authorList>
            <person name="Stuart O.P."/>
            <person name="Cleave R."/>
            <person name="Magrath M.J.L."/>
            <person name="Mikheyev A.S."/>
        </authorList>
    </citation>
    <scope>NUCLEOTIDE SEQUENCE [LARGE SCALE GENOMIC DNA]</scope>
    <source>
        <strain evidence="2">Daus_M_001</strain>
        <tissue evidence="2">Leg muscle</tissue>
    </source>
</reference>